<dbReference type="AlphaFoldDB" id="A0A2U1E313"/>
<reference evidence="2 3" key="1">
    <citation type="submission" date="2018-04" db="EMBL/GenBank/DDBJ databases">
        <title>Genomic Encyclopedia of Type Strains, Phase IV (KMG-IV): sequencing the most valuable type-strain genomes for metagenomic binning, comparative biology and taxonomic classification.</title>
        <authorList>
            <person name="Goeker M."/>
        </authorList>
    </citation>
    <scope>NUCLEOTIDE SEQUENCE [LARGE SCALE GENOMIC DNA]</scope>
    <source>
        <strain evidence="2 3">DSM 20705</strain>
    </source>
</reference>
<keyword evidence="1" id="KW-0460">Magnesium</keyword>
<dbReference type="GO" id="GO:0016787">
    <property type="term" value="F:hydrolase activity"/>
    <property type="evidence" value="ECO:0007669"/>
    <property type="project" value="UniProtKB-KW"/>
</dbReference>
<evidence type="ECO:0000313" key="2">
    <source>
        <dbReference type="EMBL" id="PVY94311.1"/>
    </source>
</evidence>
<dbReference type="Pfam" id="PF03747">
    <property type="entry name" value="ADP_ribosyl_GH"/>
    <property type="match status" value="1"/>
</dbReference>
<keyword evidence="1" id="KW-0479">Metal-binding</keyword>
<keyword evidence="3" id="KW-1185">Reference proteome</keyword>
<dbReference type="PANTHER" id="PTHR16222">
    <property type="entry name" value="ADP-RIBOSYLGLYCOHYDROLASE"/>
    <property type="match status" value="1"/>
</dbReference>
<feature type="binding site" evidence="1">
    <location>
        <position position="39"/>
    </location>
    <ligand>
        <name>Mg(2+)</name>
        <dbReference type="ChEBI" id="CHEBI:18420"/>
        <label>1</label>
    </ligand>
</feature>
<gene>
    <name evidence="2" type="ORF">C7381_10511</name>
</gene>
<accession>A0A2U1E313</accession>
<dbReference type="EMBL" id="QEKV01000005">
    <property type="protein sequence ID" value="PVY94311.1"/>
    <property type="molecule type" value="Genomic_DNA"/>
</dbReference>
<dbReference type="SUPFAM" id="SSF101478">
    <property type="entry name" value="ADP-ribosylglycohydrolase"/>
    <property type="match status" value="1"/>
</dbReference>
<feature type="binding site" evidence="1">
    <location>
        <position position="210"/>
    </location>
    <ligand>
        <name>Mg(2+)</name>
        <dbReference type="ChEBI" id="CHEBI:18420"/>
        <label>1</label>
    </ligand>
</feature>
<dbReference type="Proteomes" id="UP000245793">
    <property type="component" value="Unassembled WGS sequence"/>
</dbReference>
<sequence>MNLILGAIAGDIAGEPYEFGNNRNPDAPLFTPQSTFTDDTILTVAVMKICLSNDFSTENIADTMADFARRYPSSYGVRFRQWILDKTPYGSLGNGAAMRISPVYYLKKTLPEKIEIAERITNVSHNHEESIKWVTALVRLAEHLKIDRNFDIRGFMKNEYGTNLTNVKYLRENYEYSEKIQNTVPESITILNDSKNFSEVLKNSISIGGDADTIAAIAGGVAEIIYPIDTETKEKVFRKLPEEFKKIVREFSEEFATMRL</sequence>
<comment type="cofactor">
    <cofactor evidence="1">
        <name>Mg(2+)</name>
        <dbReference type="ChEBI" id="CHEBI:18420"/>
    </cofactor>
    <text evidence="1">Binds 2 magnesium ions per subunit.</text>
</comment>
<feature type="binding site" evidence="1">
    <location>
        <position position="37"/>
    </location>
    <ligand>
        <name>Mg(2+)</name>
        <dbReference type="ChEBI" id="CHEBI:18420"/>
        <label>1</label>
    </ligand>
</feature>
<dbReference type="InterPro" id="IPR005502">
    <property type="entry name" value="Ribosyl_crysJ1"/>
</dbReference>
<proteinExistence type="predicted"/>
<feature type="binding site" evidence="1">
    <location>
        <position position="213"/>
    </location>
    <ligand>
        <name>Mg(2+)</name>
        <dbReference type="ChEBI" id="CHEBI:18420"/>
        <label>1</label>
    </ligand>
</feature>
<comment type="caution">
    <text evidence="2">The sequence shown here is derived from an EMBL/GenBank/DDBJ whole genome shotgun (WGS) entry which is preliminary data.</text>
</comment>
<feature type="binding site" evidence="1">
    <location>
        <position position="212"/>
    </location>
    <ligand>
        <name>Mg(2+)</name>
        <dbReference type="ChEBI" id="CHEBI:18420"/>
        <label>1</label>
    </ligand>
</feature>
<feature type="binding site" evidence="1">
    <location>
        <position position="38"/>
    </location>
    <ligand>
        <name>Mg(2+)</name>
        <dbReference type="ChEBI" id="CHEBI:18420"/>
        <label>1</label>
    </ligand>
</feature>
<dbReference type="RefSeq" id="WP_116480104.1">
    <property type="nucleotide sequence ID" value="NZ_QEKV01000005.1"/>
</dbReference>
<keyword evidence="2" id="KW-0378">Hydrolase</keyword>
<dbReference type="InterPro" id="IPR050792">
    <property type="entry name" value="ADP-ribosylglycohydrolase"/>
</dbReference>
<name>A0A2U1E313_9FIRM</name>
<evidence type="ECO:0000313" key="3">
    <source>
        <dbReference type="Proteomes" id="UP000245793"/>
    </source>
</evidence>
<dbReference type="PANTHER" id="PTHR16222:SF12">
    <property type="entry name" value="ADP-RIBOSYLGLYCOHYDROLASE-RELATED"/>
    <property type="match status" value="1"/>
</dbReference>
<evidence type="ECO:0000256" key="1">
    <source>
        <dbReference type="PIRSR" id="PIRSR605502-1"/>
    </source>
</evidence>
<protein>
    <submittedName>
        <fullName evidence="2">ADP-ribosylglycohydrolase</fullName>
    </submittedName>
</protein>
<organism evidence="2 3">
    <name type="scientific">Ezakiella coagulans</name>
    <dbReference type="NCBI Taxonomy" id="46507"/>
    <lineage>
        <taxon>Bacteria</taxon>
        <taxon>Bacillati</taxon>
        <taxon>Bacillota</taxon>
        <taxon>Tissierellia</taxon>
        <taxon>Ezakiella</taxon>
    </lineage>
</organism>
<dbReference type="InterPro" id="IPR036705">
    <property type="entry name" value="Ribosyl_crysJ1_sf"/>
</dbReference>
<dbReference type="GO" id="GO:0046872">
    <property type="term" value="F:metal ion binding"/>
    <property type="evidence" value="ECO:0007669"/>
    <property type="project" value="UniProtKB-KW"/>
</dbReference>
<dbReference type="Gene3D" id="1.10.4080.10">
    <property type="entry name" value="ADP-ribosylation/Crystallin J1"/>
    <property type="match status" value="1"/>
</dbReference>